<comment type="caution">
    <text evidence="2">The sequence shown here is derived from an EMBL/GenBank/DDBJ whole genome shotgun (WGS) entry which is preliminary data.</text>
</comment>
<dbReference type="EMBL" id="SMJU01000018">
    <property type="protein sequence ID" value="TDB60088.1"/>
    <property type="molecule type" value="Genomic_DNA"/>
</dbReference>
<evidence type="ECO:0000313" key="2">
    <source>
        <dbReference type="EMBL" id="TDB60088.1"/>
    </source>
</evidence>
<keyword evidence="3" id="KW-1185">Reference proteome</keyword>
<organism evidence="2 3">
    <name type="scientific">Arundinibacter roseus</name>
    <dbReference type="NCBI Taxonomy" id="2070510"/>
    <lineage>
        <taxon>Bacteria</taxon>
        <taxon>Pseudomonadati</taxon>
        <taxon>Bacteroidota</taxon>
        <taxon>Cytophagia</taxon>
        <taxon>Cytophagales</taxon>
        <taxon>Spirosomataceae</taxon>
        <taxon>Arundinibacter</taxon>
    </lineage>
</organism>
<evidence type="ECO:0000259" key="1">
    <source>
        <dbReference type="SMART" id="SM00470"/>
    </source>
</evidence>
<dbReference type="SMART" id="SM00470">
    <property type="entry name" value="ParB"/>
    <property type="match status" value="1"/>
</dbReference>
<evidence type="ECO:0000313" key="3">
    <source>
        <dbReference type="Proteomes" id="UP000295706"/>
    </source>
</evidence>
<dbReference type="Proteomes" id="UP000295706">
    <property type="component" value="Unassembled WGS sequence"/>
</dbReference>
<dbReference type="AlphaFoldDB" id="A0A4R4JYY8"/>
<feature type="domain" description="ParB-like N-terminal" evidence="1">
    <location>
        <begin position="8"/>
        <end position="97"/>
    </location>
</feature>
<protein>
    <recommendedName>
        <fullName evidence="1">ParB-like N-terminal domain-containing protein</fullName>
    </recommendedName>
</protein>
<name>A0A4R4JYY8_9BACT</name>
<sequence>MNDLFQIGQRRPNELLPYARNPRKIKSTRKRELEEKLKAYGLITPPVIDSDGTIISGHQRLTVLQELGLGNEPINVNIASRKLTEKEFKEVSIIENSHFGEWDLELLKAEFSEEVDLATYGIDLGSLDAALEELSDSHFEEPEMPIVAKFSEKYDSIVIICQNEIDFNHVSEKLGLDRTKCYKSSKIGTTHVIHAKQAIAALTK</sequence>
<dbReference type="InterPro" id="IPR003115">
    <property type="entry name" value="ParB_N"/>
</dbReference>
<proteinExistence type="predicted"/>
<dbReference type="InterPro" id="IPR036086">
    <property type="entry name" value="ParB/Sulfiredoxin_sf"/>
</dbReference>
<dbReference type="Gene3D" id="3.90.1530.10">
    <property type="entry name" value="Conserved hypothetical protein from pyrococcus furiosus pfu- 392566-001, ParB domain"/>
    <property type="match status" value="1"/>
</dbReference>
<dbReference type="RefSeq" id="WP_132121699.1">
    <property type="nucleotide sequence ID" value="NZ_SMJU01000018.1"/>
</dbReference>
<accession>A0A4R4JYY8</accession>
<dbReference type="SUPFAM" id="SSF110849">
    <property type="entry name" value="ParB/Sulfiredoxin"/>
    <property type="match status" value="1"/>
</dbReference>
<dbReference type="OrthoDB" id="1273118at2"/>
<reference evidence="2 3" key="1">
    <citation type="submission" date="2019-02" db="EMBL/GenBank/DDBJ databases">
        <title>Arundinibacter roseus gen. nov., sp. nov., a new member of the family Cytophagaceae.</title>
        <authorList>
            <person name="Szuroczki S."/>
            <person name="Khayer B."/>
            <person name="Sproer C."/>
            <person name="Toumi M."/>
            <person name="Szabo A."/>
            <person name="Felfoldi T."/>
            <person name="Schumann P."/>
            <person name="Toth E."/>
        </authorList>
    </citation>
    <scope>NUCLEOTIDE SEQUENCE [LARGE SCALE GENOMIC DNA]</scope>
    <source>
        <strain evidence="2 3">DMA-k-7a</strain>
    </source>
</reference>
<gene>
    <name evidence="2" type="ORF">EZE20_21695</name>
</gene>